<dbReference type="EMBL" id="LNQE01000493">
    <property type="protein sequence ID" value="KUG26279.1"/>
    <property type="molecule type" value="Genomic_DNA"/>
</dbReference>
<dbReference type="InterPro" id="IPR014960">
    <property type="entry name" value="DUF1828"/>
</dbReference>
<feature type="domain" description="DUF1828" evidence="1">
    <location>
        <begin position="2"/>
        <end position="81"/>
    </location>
</feature>
<reference evidence="2" key="1">
    <citation type="journal article" date="2015" name="Proc. Natl. Acad. Sci. U.S.A.">
        <title>Networks of energetic and metabolic interactions define dynamics in microbial communities.</title>
        <authorList>
            <person name="Embree M."/>
            <person name="Liu J.K."/>
            <person name="Al-Bassam M.M."/>
            <person name="Zengler K."/>
        </authorList>
    </citation>
    <scope>NUCLEOTIDE SEQUENCE</scope>
</reference>
<gene>
    <name evidence="2" type="ORF">ASZ90_003885</name>
</gene>
<evidence type="ECO:0000259" key="1">
    <source>
        <dbReference type="Pfam" id="PF08861"/>
    </source>
</evidence>
<sequence length="216" mass="25463">MDIFVKQSESEPDKLVIMDSGLTLMRLSYSYDVDTPNKEKIFNKILTEYGVQNTNDNLWIETTPDSFYPSLMQFAQTISKIVNMRLYKREVIHNLFFEMLDEFVMSKLQKYNPQKKFYPIPDHEEYEVDYCFNHRKKPIYLFGVNSSANARLATISCQKFISEKKNFSSLIVLENLDVIGKKDQARLMSAADKQYPSLEEFQKHAEEYIEREGQQN</sequence>
<protein>
    <recommendedName>
        <fullName evidence="1">DUF1828 domain-containing protein</fullName>
    </recommendedName>
</protein>
<accession>A0A0W8FZE0</accession>
<comment type="caution">
    <text evidence="2">The sequence shown here is derived from an EMBL/GenBank/DDBJ whole genome shotgun (WGS) entry which is preliminary data.</text>
</comment>
<dbReference type="Pfam" id="PF08861">
    <property type="entry name" value="DUF1828"/>
    <property type="match status" value="1"/>
</dbReference>
<name>A0A0W8FZE0_9ZZZZ</name>
<evidence type="ECO:0000313" key="2">
    <source>
        <dbReference type="EMBL" id="KUG26279.1"/>
    </source>
</evidence>
<organism evidence="2">
    <name type="scientific">hydrocarbon metagenome</name>
    <dbReference type="NCBI Taxonomy" id="938273"/>
    <lineage>
        <taxon>unclassified sequences</taxon>
        <taxon>metagenomes</taxon>
        <taxon>ecological metagenomes</taxon>
    </lineage>
</organism>
<proteinExistence type="predicted"/>
<dbReference type="AlphaFoldDB" id="A0A0W8FZE0"/>